<dbReference type="InterPro" id="IPR029006">
    <property type="entry name" value="ADF-H/Gelsolin-like_dom_sf"/>
</dbReference>
<proteinExistence type="predicted"/>
<evidence type="ECO:0000313" key="4">
    <source>
        <dbReference type="Proteomes" id="UP001519460"/>
    </source>
</evidence>
<comment type="caution">
    <text evidence="3">The sequence shown here is derived from an EMBL/GenBank/DDBJ whole genome shotgun (WGS) entry which is preliminary data.</text>
</comment>
<reference evidence="3 4" key="1">
    <citation type="journal article" date="2023" name="Sci. Data">
        <title>Genome assembly of the Korean intertidal mud-creeper Batillaria attramentaria.</title>
        <authorList>
            <person name="Patra A.K."/>
            <person name="Ho P.T."/>
            <person name="Jun S."/>
            <person name="Lee S.J."/>
            <person name="Kim Y."/>
            <person name="Won Y.J."/>
        </authorList>
    </citation>
    <scope>NUCLEOTIDE SEQUENCE [LARGE SCALE GENOMIC DNA]</scope>
    <source>
        <strain evidence="3">Wonlab-2016</strain>
    </source>
</reference>
<dbReference type="Proteomes" id="UP001519460">
    <property type="component" value="Unassembled WGS sequence"/>
</dbReference>
<keyword evidence="1" id="KW-0677">Repeat</keyword>
<dbReference type="Gene3D" id="3.40.20.10">
    <property type="entry name" value="Severin"/>
    <property type="match status" value="5"/>
</dbReference>
<feature type="compositionally biased region" description="Low complexity" evidence="2">
    <location>
        <begin position="53"/>
        <end position="70"/>
    </location>
</feature>
<feature type="compositionally biased region" description="Low complexity" evidence="2">
    <location>
        <begin position="21"/>
        <end position="31"/>
    </location>
</feature>
<protein>
    <submittedName>
        <fullName evidence="3">Uncharacterized protein</fullName>
    </submittedName>
</protein>
<dbReference type="SUPFAM" id="SSF55753">
    <property type="entry name" value="Actin depolymerizing proteins"/>
    <property type="match status" value="5"/>
</dbReference>
<dbReference type="InterPro" id="IPR007122">
    <property type="entry name" value="Villin/Gelsolin"/>
</dbReference>
<dbReference type="PANTHER" id="PTHR11977:SF51">
    <property type="entry name" value="PROTEIN FLIGHTLESS-1 HOMOLOG"/>
    <property type="match status" value="1"/>
</dbReference>
<dbReference type="AlphaFoldDB" id="A0ABD0LQR5"/>
<dbReference type="PANTHER" id="PTHR11977">
    <property type="entry name" value="VILLIN"/>
    <property type="match status" value="1"/>
</dbReference>
<gene>
    <name evidence="3" type="ORF">BaRGS_00007113</name>
</gene>
<name>A0ABD0LQR5_9CAEN</name>
<organism evidence="3 4">
    <name type="scientific">Batillaria attramentaria</name>
    <dbReference type="NCBI Taxonomy" id="370345"/>
    <lineage>
        <taxon>Eukaryota</taxon>
        <taxon>Metazoa</taxon>
        <taxon>Spiralia</taxon>
        <taxon>Lophotrochozoa</taxon>
        <taxon>Mollusca</taxon>
        <taxon>Gastropoda</taxon>
        <taxon>Caenogastropoda</taxon>
        <taxon>Sorbeoconcha</taxon>
        <taxon>Cerithioidea</taxon>
        <taxon>Batillariidae</taxon>
        <taxon>Batillaria</taxon>
    </lineage>
</organism>
<accession>A0ABD0LQR5</accession>
<dbReference type="SMART" id="SM00262">
    <property type="entry name" value="GEL"/>
    <property type="match status" value="4"/>
</dbReference>
<evidence type="ECO:0000313" key="3">
    <source>
        <dbReference type="EMBL" id="KAK7501682.1"/>
    </source>
</evidence>
<dbReference type="EMBL" id="JACVVK020000030">
    <property type="protein sequence ID" value="KAK7501682.1"/>
    <property type="molecule type" value="Genomic_DNA"/>
</dbReference>
<sequence length="684" mass="76001">MGDYPDMPVTASGRIGRKRSSGFPSSVSDVSRAQSGVTSHYPRSFVSSTSGYRSTVTSSGSPRGRSGLSTATSRGTLREEMTTTNSVISNGDVISEATPGMEPFACVSVDRPALHIWRAEVGKLVTLEQNDHGFFHEGACYLVLKSVSHLGKNWNLEVTIGEVHDDRSTSLHYWLGQHAGQQDVKTVERMSRDLDEVVQQASILSREVQGHESVCFLCNFPEGIVYIEGKPRMTVSRASKYTKRLYVMRGRKFVTATCTEPRVEELDTTGAALLDGFPRMYLWIGARCNHVNRVKAIQVARRVRNWQRKGKAHIVVVDENDTTQNSAFLKKLRCGDTQTANGVENGSTISEQDGQAGLLNLHRVSGDRVLYDMPFAATRPLLQKFLVTTDSYLLDQGPHNPLFVWVGAKAENDDVADAVSRGQIFAQHRGYPTWLPVCRITEGFEPQVFKMTFLEWRDRTLTKAHHTRSYSVGNIGRALFSRSDPRTVAKVSEMWSDDIVLSSEGSTEMFRVDGESLEPPWDQPGVFLNSDCYVIWHRPAPQALTNHVLPNVLFYWLGSKSGPDQQTSALNLTLTMAGALQQALVIRVLDNKEPQSLLSIFHNSIVVYDQTVLSAKEKVTMYCVRKCAKGSMRVQQVPVKSSSLHSSAAFIISTPKRCVLWYGKLTGGSEREFSKTMLGFLDAA</sequence>
<evidence type="ECO:0000256" key="1">
    <source>
        <dbReference type="ARBA" id="ARBA00022737"/>
    </source>
</evidence>
<evidence type="ECO:0000256" key="2">
    <source>
        <dbReference type="SAM" id="MobiDB-lite"/>
    </source>
</evidence>
<feature type="non-terminal residue" evidence="3">
    <location>
        <position position="684"/>
    </location>
</feature>
<dbReference type="PRINTS" id="PR00597">
    <property type="entry name" value="GELSOLIN"/>
</dbReference>
<feature type="region of interest" description="Disordered" evidence="2">
    <location>
        <begin position="1"/>
        <end position="77"/>
    </location>
</feature>
<keyword evidence="4" id="KW-1185">Reference proteome</keyword>